<evidence type="ECO:0000256" key="4">
    <source>
        <dbReference type="ARBA" id="ARBA00023136"/>
    </source>
</evidence>
<dbReference type="RefSeq" id="WP_136141097.1">
    <property type="nucleotide sequence ID" value="NZ_CP039247.1"/>
</dbReference>
<gene>
    <name evidence="7" type="ORF">CENDO_05325</name>
</gene>
<evidence type="ECO:0000256" key="1">
    <source>
        <dbReference type="ARBA" id="ARBA00004141"/>
    </source>
</evidence>
<comment type="subcellular location">
    <subcellularLocation>
        <location evidence="1">Membrane</location>
        <topology evidence="1">Multi-pass membrane protein</topology>
    </subcellularLocation>
</comment>
<organism evidence="7 8">
    <name type="scientific">Corynebacterium endometrii</name>
    <dbReference type="NCBI Taxonomy" id="2488819"/>
    <lineage>
        <taxon>Bacteria</taxon>
        <taxon>Bacillati</taxon>
        <taxon>Actinomycetota</taxon>
        <taxon>Actinomycetes</taxon>
        <taxon>Mycobacteriales</taxon>
        <taxon>Corynebacteriaceae</taxon>
        <taxon>Corynebacterium</taxon>
    </lineage>
</organism>
<sequence length="161" mass="17721">MVERAKLTGLRTVAWYIDGFAVAAIVMLILWILELIGLDINWSTNAAVPVLGFTIGMFLYRLVVEHKWASSLGKYSLRLEVIHARPSLGRVALRNSYLLLGGLSAINIDALAYAGEIVLIIVGLSTLLQGRSLFDSFAGAFVEPVLLNGQRQNPWRKVPKS</sequence>
<evidence type="ECO:0000313" key="7">
    <source>
        <dbReference type="EMBL" id="QCB28349.1"/>
    </source>
</evidence>
<evidence type="ECO:0000256" key="3">
    <source>
        <dbReference type="ARBA" id="ARBA00022989"/>
    </source>
</evidence>
<feature type="domain" description="RDD" evidence="6">
    <location>
        <begin position="9"/>
        <end position="135"/>
    </location>
</feature>
<feature type="transmembrane region" description="Helical" evidence="5">
    <location>
        <begin position="45"/>
        <end position="64"/>
    </location>
</feature>
<feature type="transmembrane region" description="Helical" evidence="5">
    <location>
        <begin position="12"/>
        <end position="33"/>
    </location>
</feature>
<keyword evidence="2 5" id="KW-0812">Transmembrane</keyword>
<dbReference type="Proteomes" id="UP000296352">
    <property type="component" value="Chromosome"/>
</dbReference>
<evidence type="ECO:0000259" key="6">
    <source>
        <dbReference type="Pfam" id="PF06271"/>
    </source>
</evidence>
<dbReference type="GO" id="GO:0016020">
    <property type="term" value="C:membrane"/>
    <property type="evidence" value="ECO:0007669"/>
    <property type="project" value="UniProtKB-SubCell"/>
</dbReference>
<accession>A0A4P7QFP1</accession>
<keyword evidence="3 5" id="KW-1133">Transmembrane helix</keyword>
<dbReference type="EMBL" id="CP039247">
    <property type="protein sequence ID" value="QCB28349.1"/>
    <property type="molecule type" value="Genomic_DNA"/>
</dbReference>
<reference evidence="7 8" key="1">
    <citation type="submission" date="2019-04" db="EMBL/GenBank/DDBJ databases">
        <title>Corynebacterium endometrii sp. nov., isolated from the uterus of a cow with endometritis.</title>
        <authorList>
            <person name="Ballas P."/>
            <person name="Ruckert C."/>
            <person name="Wagener K."/>
            <person name="Drillich M."/>
            <person name="Kaempfer P."/>
            <person name="Busse H.-J."/>
            <person name="Ehling-Schulz M."/>
        </authorList>
    </citation>
    <scope>NUCLEOTIDE SEQUENCE [LARGE SCALE GENOMIC DNA]</scope>
    <source>
        <strain evidence="7 8">LMM-1653</strain>
    </source>
</reference>
<evidence type="ECO:0000313" key="8">
    <source>
        <dbReference type="Proteomes" id="UP000296352"/>
    </source>
</evidence>
<evidence type="ECO:0000256" key="2">
    <source>
        <dbReference type="ARBA" id="ARBA00022692"/>
    </source>
</evidence>
<dbReference type="Pfam" id="PF06271">
    <property type="entry name" value="RDD"/>
    <property type="match status" value="1"/>
</dbReference>
<dbReference type="InterPro" id="IPR010432">
    <property type="entry name" value="RDD"/>
</dbReference>
<dbReference type="KEGG" id="cee:CENDO_05325"/>
<protein>
    <submittedName>
        <fullName evidence="7">RDD family protein</fullName>
    </submittedName>
</protein>
<keyword evidence="8" id="KW-1185">Reference proteome</keyword>
<keyword evidence="4 5" id="KW-0472">Membrane</keyword>
<proteinExistence type="predicted"/>
<dbReference type="OrthoDB" id="4422716at2"/>
<evidence type="ECO:0000256" key="5">
    <source>
        <dbReference type="SAM" id="Phobius"/>
    </source>
</evidence>
<dbReference type="AlphaFoldDB" id="A0A4P7QFP1"/>
<name>A0A4P7QFP1_9CORY</name>